<reference evidence="2" key="2">
    <citation type="journal article" date="2015" name="Data Brief">
        <title>Shoot transcriptome of the giant reed, Arundo donax.</title>
        <authorList>
            <person name="Barrero R.A."/>
            <person name="Guerrero F.D."/>
            <person name="Moolhuijzen P."/>
            <person name="Goolsby J.A."/>
            <person name="Tidwell J."/>
            <person name="Bellgard S.E."/>
            <person name="Bellgard M.I."/>
        </authorList>
    </citation>
    <scope>NUCLEOTIDE SEQUENCE</scope>
    <source>
        <tissue evidence="2">Shoot tissue taken approximately 20 cm above the soil surface</tissue>
    </source>
</reference>
<dbReference type="AlphaFoldDB" id="A0A0A9GLC7"/>
<dbReference type="EMBL" id="GBRH01173697">
    <property type="protein sequence ID" value="JAE24199.1"/>
    <property type="molecule type" value="Transcribed_RNA"/>
</dbReference>
<evidence type="ECO:0000256" key="1">
    <source>
        <dbReference type="SAM" id="MobiDB-lite"/>
    </source>
</evidence>
<feature type="region of interest" description="Disordered" evidence="1">
    <location>
        <begin position="1"/>
        <end position="22"/>
    </location>
</feature>
<proteinExistence type="predicted"/>
<accession>A0A0A9GLC7</accession>
<protein>
    <submittedName>
        <fullName evidence="2">Uncharacterized protein</fullName>
    </submittedName>
</protein>
<name>A0A0A9GLC7_ARUDO</name>
<organism evidence="2">
    <name type="scientific">Arundo donax</name>
    <name type="common">Giant reed</name>
    <name type="synonym">Donax arundinaceus</name>
    <dbReference type="NCBI Taxonomy" id="35708"/>
    <lineage>
        <taxon>Eukaryota</taxon>
        <taxon>Viridiplantae</taxon>
        <taxon>Streptophyta</taxon>
        <taxon>Embryophyta</taxon>
        <taxon>Tracheophyta</taxon>
        <taxon>Spermatophyta</taxon>
        <taxon>Magnoliopsida</taxon>
        <taxon>Liliopsida</taxon>
        <taxon>Poales</taxon>
        <taxon>Poaceae</taxon>
        <taxon>PACMAD clade</taxon>
        <taxon>Arundinoideae</taxon>
        <taxon>Arundineae</taxon>
        <taxon>Arundo</taxon>
    </lineage>
</organism>
<sequence length="22" mass="2301">MRRSPAPGSGHARRGSINPAKP</sequence>
<evidence type="ECO:0000313" key="2">
    <source>
        <dbReference type="EMBL" id="JAE24199.1"/>
    </source>
</evidence>
<reference evidence="2" key="1">
    <citation type="submission" date="2014-09" db="EMBL/GenBank/DDBJ databases">
        <authorList>
            <person name="Magalhaes I.L.F."/>
            <person name="Oliveira U."/>
            <person name="Santos F.R."/>
            <person name="Vidigal T.H.D.A."/>
            <person name="Brescovit A.D."/>
            <person name="Santos A.J."/>
        </authorList>
    </citation>
    <scope>NUCLEOTIDE SEQUENCE</scope>
    <source>
        <tissue evidence="2">Shoot tissue taken approximately 20 cm above the soil surface</tissue>
    </source>
</reference>